<organism evidence="4">
    <name type="scientific">marine sediment metagenome</name>
    <dbReference type="NCBI Taxonomy" id="412755"/>
    <lineage>
        <taxon>unclassified sequences</taxon>
        <taxon>metagenomes</taxon>
        <taxon>ecological metagenomes</taxon>
    </lineage>
</organism>
<name>X0RNJ8_9ZZZZ</name>
<comment type="caution">
    <text evidence="4">The sequence shown here is derived from an EMBL/GenBank/DDBJ whole genome shotgun (WGS) entry which is preliminary data.</text>
</comment>
<evidence type="ECO:0000259" key="3">
    <source>
        <dbReference type="Pfam" id="PF08323"/>
    </source>
</evidence>
<gene>
    <name evidence="4" type="ORF">S01H1_07643</name>
</gene>
<evidence type="ECO:0000256" key="2">
    <source>
        <dbReference type="ARBA" id="ARBA00022679"/>
    </source>
</evidence>
<feature type="non-terminal residue" evidence="4">
    <location>
        <position position="58"/>
    </location>
</feature>
<protein>
    <recommendedName>
        <fullName evidence="3">Starch synthase catalytic domain-containing protein</fullName>
    </recommendedName>
</protein>
<dbReference type="AlphaFoldDB" id="X0RNJ8"/>
<accession>X0RNJ8</accession>
<reference evidence="4" key="1">
    <citation type="journal article" date="2014" name="Front. Microbiol.">
        <title>High frequency of phylogenetically diverse reductive dehalogenase-homologous genes in deep subseafloor sedimentary metagenomes.</title>
        <authorList>
            <person name="Kawai M."/>
            <person name="Futagami T."/>
            <person name="Toyoda A."/>
            <person name="Takaki Y."/>
            <person name="Nishi S."/>
            <person name="Hori S."/>
            <person name="Arai W."/>
            <person name="Tsubouchi T."/>
            <person name="Morono Y."/>
            <person name="Uchiyama I."/>
            <person name="Ito T."/>
            <person name="Fujiyama A."/>
            <person name="Inagaki F."/>
            <person name="Takami H."/>
        </authorList>
    </citation>
    <scope>NUCLEOTIDE SEQUENCE</scope>
    <source>
        <strain evidence="4">Expedition CK06-06</strain>
    </source>
</reference>
<proteinExistence type="predicted"/>
<dbReference type="InterPro" id="IPR013534">
    <property type="entry name" value="Starch_synth_cat_dom"/>
</dbReference>
<keyword evidence="2" id="KW-0808">Transferase</keyword>
<dbReference type="EMBL" id="BARS01003933">
    <property type="protein sequence ID" value="GAF70363.1"/>
    <property type="molecule type" value="Genomic_DNA"/>
</dbReference>
<dbReference type="PROSITE" id="PS51257">
    <property type="entry name" value="PROKAR_LIPOPROTEIN"/>
    <property type="match status" value="1"/>
</dbReference>
<dbReference type="Pfam" id="PF08323">
    <property type="entry name" value="Glyco_transf_5"/>
    <property type="match status" value="1"/>
</dbReference>
<sequence length="58" mass="6433">MRVFMLGWEFPPFISGGLGTACYGLTRAMDQLGISVTFVLPKVVDKEYATHVELLNPD</sequence>
<dbReference type="Gene3D" id="3.40.50.2000">
    <property type="entry name" value="Glycogen Phosphorylase B"/>
    <property type="match status" value="1"/>
</dbReference>
<evidence type="ECO:0000256" key="1">
    <source>
        <dbReference type="ARBA" id="ARBA00022676"/>
    </source>
</evidence>
<dbReference type="GO" id="GO:0016757">
    <property type="term" value="F:glycosyltransferase activity"/>
    <property type="evidence" value="ECO:0007669"/>
    <property type="project" value="UniProtKB-KW"/>
</dbReference>
<keyword evidence="1" id="KW-0328">Glycosyltransferase</keyword>
<evidence type="ECO:0000313" key="4">
    <source>
        <dbReference type="EMBL" id="GAF70363.1"/>
    </source>
</evidence>
<feature type="domain" description="Starch synthase catalytic" evidence="3">
    <location>
        <begin position="2"/>
        <end position="46"/>
    </location>
</feature>
<dbReference type="SUPFAM" id="SSF53756">
    <property type="entry name" value="UDP-Glycosyltransferase/glycogen phosphorylase"/>
    <property type="match status" value="1"/>
</dbReference>